<accession>A0A563E5T2</accession>
<gene>
    <name evidence="2" type="ORF">FGL98_03965</name>
</gene>
<keyword evidence="1" id="KW-0472">Membrane</keyword>
<keyword evidence="1" id="KW-0812">Transmembrane</keyword>
<evidence type="ECO:0000313" key="2">
    <source>
        <dbReference type="EMBL" id="TWP37877.1"/>
    </source>
</evidence>
<dbReference type="AlphaFoldDB" id="A0A563E5T2"/>
<feature type="transmembrane region" description="Helical" evidence="1">
    <location>
        <begin position="77"/>
        <end position="105"/>
    </location>
</feature>
<reference evidence="2 3" key="1">
    <citation type="submission" date="2019-05" db="EMBL/GenBank/DDBJ databases">
        <authorList>
            <person name="Lee S.D."/>
        </authorList>
    </citation>
    <scope>NUCLEOTIDE SEQUENCE [LARGE SCALE GENOMIC DNA]</scope>
    <source>
        <strain evidence="2 3">C5-26</strain>
    </source>
</reference>
<keyword evidence="1" id="KW-1133">Transmembrane helix</keyword>
<evidence type="ECO:0000256" key="1">
    <source>
        <dbReference type="SAM" id="Phobius"/>
    </source>
</evidence>
<dbReference type="EMBL" id="VCQV01000004">
    <property type="protein sequence ID" value="TWP37877.1"/>
    <property type="molecule type" value="Genomic_DNA"/>
</dbReference>
<dbReference type="RefSeq" id="WP_146315432.1">
    <property type="nucleotide sequence ID" value="NZ_VCQV01000004.1"/>
</dbReference>
<proteinExistence type="predicted"/>
<name>A0A563E5T2_9MICO</name>
<organism evidence="2 3">
    <name type="scientific">Leekyejoonella antrihumi</name>
    <dbReference type="NCBI Taxonomy" id="1660198"/>
    <lineage>
        <taxon>Bacteria</taxon>
        <taxon>Bacillati</taxon>
        <taxon>Actinomycetota</taxon>
        <taxon>Actinomycetes</taxon>
        <taxon>Micrococcales</taxon>
        <taxon>Dermacoccaceae</taxon>
        <taxon>Leekyejoonella</taxon>
    </lineage>
</organism>
<sequence length="175" mass="19044">MPEAATLFATFQLAVDAATAGVEYVEEVDHAEGEIDRPGLERLAARALFELEIVEPANGSIMGRLKFLRTPSGRAKLLHAALIVSIVLSGVITVIPGLVITGFVAANDLTPDERDAEIRRLKEDLVELQEAAAGQVSTNGELRDRLEHLEQISASDIQSVRNTEVVIEHRLKRLS</sequence>
<comment type="caution">
    <text evidence="2">The sequence shown here is derived from an EMBL/GenBank/DDBJ whole genome shotgun (WGS) entry which is preliminary data.</text>
</comment>
<reference evidence="2 3" key="2">
    <citation type="submission" date="2019-08" db="EMBL/GenBank/DDBJ databases">
        <title>Jejuicoccus antrihumi gen. nov., sp. nov., a new member of the family Dermacoccaceae isolated from a cave.</title>
        <authorList>
            <person name="Schumann P."/>
            <person name="Kim I.S."/>
        </authorList>
    </citation>
    <scope>NUCLEOTIDE SEQUENCE [LARGE SCALE GENOMIC DNA]</scope>
    <source>
        <strain evidence="2 3">C5-26</strain>
    </source>
</reference>
<dbReference type="Proteomes" id="UP000320244">
    <property type="component" value="Unassembled WGS sequence"/>
</dbReference>
<evidence type="ECO:0000313" key="3">
    <source>
        <dbReference type="Proteomes" id="UP000320244"/>
    </source>
</evidence>
<keyword evidence="3" id="KW-1185">Reference proteome</keyword>
<protein>
    <submittedName>
        <fullName evidence="2">Uncharacterized protein</fullName>
    </submittedName>
</protein>